<dbReference type="InterPro" id="IPR028098">
    <property type="entry name" value="Glyco_trans_4-like_N"/>
</dbReference>
<organism evidence="2 3">
    <name type="scientific">Hymenobacter glacieicola</name>
    <dbReference type="NCBI Taxonomy" id="1562124"/>
    <lineage>
        <taxon>Bacteria</taxon>
        <taxon>Pseudomonadati</taxon>
        <taxon>Bacteroidota</taxon>
        <taxon>Cytophagia</taxon>
        <taxon>Cytophagales</taxon>
        <taxon>Hymenobacteraceae</taxon>
        <taxon>Hymenobacter</taxon>
    </lineage>
</organism>
<dbReference type="EMBL" id="BMGS01000018">
    <property type="protein sequence ID" value="GGG62025.1"/>
    <property type="molecule type" value="Genomic_DNA"/>
</dbReference>
<reference evidence="3" key="1">
    <citation type="journal article" date="2019" name="Int. J. Syst. Evol. Microbiol.">
        <title>The Global Catalogue of Microorganisms (GCM) 10K type strain sequencing project: providing services to taxonomists for standard genome sequencing and annotation.</title>
        <authorList>
            <consortium name="The Broad Institute Genomics Platform"/>
            <consortium name="The Broad Institute Genome Sequencing Center for Infectious Disease"/>
            <person name="Wu L."/>
            <person name="Ma J."/>
        </authorList>
    </citation>
    <scope>NUCLEOTIDE SEQUENCE [LARGE SCALE GENOMIC DNA]</scope>
    <source>
        <strain evidence="3">CGMCC 1.12990</strain>
    </source>
</reference>
<dbReference type="PANTHER" id="PTHR12526:SF600">
    <property type="entry name" value="GLYCOSYL TRANSFERASE GROUP 1"/>
    <property type="match status" value="1"/>
</dbReference>
<dbReference type="PANTHER" id="PTHR12526">
    <property type="entry name" value="GLYCOSYLTRANSFERASE"/>
    <property type="match status" value="1"/>
</dbReference>
<comment type="caution">
    <text evidence="2">The sequence shown here is derived from an EMBL/GenBank/DDBJ whole genome shotgun (WGS) entry which is preliminary data.</text>
</comment>
<evidence type="ECO:0000259" key="1">
    <source>
        <dbReference type="Pfam" id="PF13579"/>
    </source>
</evidence>
<gene>
    <name evidence="2" type="ORF">GCM10011378_42690</name>
</gene>
<dbReference type="Gene3D" id="3.40.50.2000">
    <property type="entry name" value="Glycogen Phosphorylase B"/>
    <property type="match status" value="2"/>
</dbReference>
<dbReference type="Pfam" id="PF13692">
    <property type="entry name" value="Glyco_trans_1_4"/>
    <property type="match status" value="1"/>
</dbReference>
<dbReference type="SUPFAM" id="SSF53756">
    <property type="entry name" value="UDP-Glycosyltransferase/glycogen phosphorylase"/>
    <property type="match status" value="1"/>
</dbReference>
<dbReference type="Pfam" id="PF13579">
    <property type="entry name" value="Glyco_trans_4_4"/>
    <property type="match status" value="1"/>
</dbReference>
<accession>A0ABQ1X6C3</accession>
<dbReference type="GO" id="GO:0016740">
    <property type="term" value="F:transferase activity"/>
    <property type="evidence" value="ECO:0007669"/>
    <property type="project" value="UniProtKB-KW"/>
</dbReference>
<proteinExistence type="predicted"/>
<dbReference type="CDD" id="cd03801">
    <property type="entry name" value="GT4_PimA-like"/>
    <property type="match status" value="1"/>
</dbReference>
<evidence type="ECO:0000313" key="2">
    <source>
        <dbReference type="EMBL" id="GGG62025.1"/>
    </source>
</evidence>
<protein>
    <submittedName>
        <fullName evidence="2">Glycosyl transferase family 1</fullName>
    </submittedName>
</protein>
<sequence>MGWFSGSPAYIRSFAGPNPLLPVHILQLCPRVPYPPTDGGAIAMYDVTAGLSRAGHQVTVLALNTPKHHQPADVLDHLGPNVRLVPVDVDTRLSPVKALRNLLLSELPYNIERFVSPAVEARLQELLRTESIDMVQVEGGLVSWYVDAVKRLAPGVPVVLRAHNVEYTIWQMLAEREANPLKKLYLTHLAKRLRRFEHRTLPRFDAVAAITEPDQRRLRLLGCQEPVVFVPAGVDLNRFQRNLALKPKPRTLFMIGSLDWLPNQEGVDWFLREVWPKAHELYPELELHIAGKETPAHIRNLSLPGVTVHGFVESAAQFMQQYEVMLVPLLSGGGMRIKIIEGMALGKCIISTGLGSEGIHVRDNFDIVLCDEPTEWVERLGRYYRGELGQQAIGEEAARTIARLYDNRRVVESFLDLYTILTPQRRAAAH</sequence>
<evidence type="ECO:0000313" key="3">
    <source>
        <dbReference type="Proteomes" id="UP000601361"/>
    </source>
</evidence>
<keyword evidence="3" id="KW-1185">Reference proteome</keyword>
<name>A0ABQ1X6C3_9BACT</name>
<keyword evidence="2" id="KW-0808">Transferase</keyword>
<feature type="domain" description="Glycosyltransferase subfamily 4-like N-terminal" evidence="1">
    <location>
        <begin position="39"/>
        <end position="233"/>
    </location>
</feature>
<dbReference type="Proteomes" id="UP000601361">
    <property type="component" value="Unassembled WGS sequence"/>
</dbReference>